<gene>
    <name evidence="1" type="ORF">M7I_5804</name>
</gene>
<accession>H0ESV7</accession>
<evidence type="ECO:0000313" key="2">
    <source>
        <dbReference type="Proteomes" id="UP000005446"/>
    </source>
</evidence>
<dbReference type="AlphaFoldDB" id="H0ESV7"/>
<proteinExistence type="predicted"/>
<comment type="caution">
    <text evidence="1">The sequence shown here is derived from an EMBL/GenBank/DDBJ whole genome shotgun (WGS) entry which is preliminary data.</text>
</comment>
<dbReference type="InParanoid" id="H0ESV7"/>
<dbReference type="OrthoDB" id="21416at2759"/>
<evidence type="ECO:0000313" key="1">
    <source>
        <dbReference type="EMBL" id="EHK98388.1"/>
    </source>
</evidence>
<reference evidence="1 2" key="1">
    <citation type="journal article" date="2012" name="Eukaryot. Cell">
        <title>Genome sequence of the fungus Glarea lozoyensis: the first genome sequence of a species from the Helotiaceae family.</title>
        <authorList>
            <person name="Youssar L."/>
            <person name="Gruening B.A."/>
            <person name="Erxleben A."/>
            <person name="Guenther S."/>
            <person name="Huettel W."/>
        </authorList>
    </citation>
    <scope>NUCLEOTIDE SEQUENCE [LARGE SCALE GENOMIC DNA]</scope>
    <source>
        <strain evidence="2">ATCC 74030 / MF5533</strain>
    </source>
</reference>
<keyword evidence="2" id="KW-1185">Reference proteome</keyword>
<protein>
    <submittedName>
        <fullName evidence="1">Uncharacterized protein</fullName>
    </submittedName>
</protein>
<dbReference type="Proteomes" id="UP000005446">
    <property type="component" value="Unassembled WGS sequence"/>
</dbReference>
<organism evidence="1 2">
    <name type="scientific">Glarea lozoyensis (strain ATCC 74030 / MF5533)</name>
    <dbReference type="NCBI Taxonomy" id="1104152"/>
    <lineage>
        <taxon>Eukaryota</taxon>
        <taxon>Fungi</taxon>
        <taxon>Dikarya</taxon>
        <taxon>Ascomycota</taxon>
        <taxon>Pezizomycotina</taxon>
        <taxon>Leotiomycetes</taxon>
        <taxon>Helotiales</taxon>
        <taxon>Helotiaceae</taxon>
        <taxon>Glarea</taxon>
    </lineage>
</organism>
<dbReference type="HOGENOM" id="CLU_1256131_0_0_1"/>
<name>H0ESV7_GLAL7</name>
<dbReference type="EMBL" id="AGUE01000154">
    <property type="protein sequence ID" value="EHK98388.1"/>
    <property type="molecule type" value="Genomic_DNA"/>
</dbReference>
<sequence length="220" mass="25017">MNFISESTFLRSHGMFLYAKLVMENLLAQETRTNLLTEIQSYQFPEGLGEAYERILGRLERSKKAKQWEIVHFDGRRLRSSIEEYCGSLIQILSEDRVELVHTTAKILSSLVSDGYLAFQDYAAAKWLQHIRAIILNSSNQPIHDHESQAALQELGMSLEEFCARYQEDLTGCALAKDIQNDCEAFNGCNYHKDLFMTDPSIASSQTVPSQSSDSHQTKI</sequence>